<dbReference type="GO" id="GO:0005509">
    <property type="term" value="F:calcium ion binding"/>
    <property type="evidence" value="ECO:0007669"/>
    <property type="project" value="InterPro"/>
</dbReference>
<dbReference type="InterPro" id="IPR018247">
    <property type="entry name" value="EF_Hand_1_Ca_BS"/>
</dbReference>
<evidence type="ECO:0000313" key="5">
    <source>
        <dbReference type="Proteomes" id="UP000316304"/>
    </source>
</evidence>
<proteinExistence type="predicted"/>
<feature type="domain" description="EF-hand" evidence="3">
    <location>
        <begin position="35"/>
        <end position="70"/>
    </location>
</feature>
<keyword evidence="5" id="KW-1185">Reference proteome</keyword>
<dbReference type="PROSITE" id="PS50222">
    <property type="entry name" value="EF_HAND_2"/>
    <property type="match status" value="1"/>
</dbReference>
<name>A0A5C6CG28_9BACT</name>
<dbReference type="EMBL" id="SJPT01000004">
    <property type="protein sequence ID" value="TWU23258.1"/>
    <property type="molecule type" value="Genomic_DNA"/>
</dbReference>
<feature type="region of interest" description="Disordered" evidence="1">
    <location>
        <begin position="25"/>
        <end position="133"/>
    </location>
</feature>
<gene>
    <name evidence="4" type="ORF">Pla52o_27940</name>
</gene>
<accession>A0A5C6CG28</accession>
<dbReference type="SUPFAM" id="SSF47473">
    <property type="entry name" value="EF-hand"/>
    <property type="match status" value="1"/>
</dbReference>
<dbReference type="InterPro" id="IPR011992">
    <property type="entry name" value="EF-hand-dom_pair"/>
</dbReference>
<sequence precursor="true">MMRPIALSLFAITIALPSIVMAQPPGGGRGPGGGSPLERMSQIFDMADANGDGQLSKAELTAAMNTPLGGNQRGGGPQGRGGPPPGLDNGQGPMQRGPGEHGRPGGPGGQDGQGGHGGPGGPPPRPGQVLPDFVAQSLNLTERQQRQLAALQADVDKRLAGLLTDEQQQQLQNPPPRPGHGEGGPGHERPGQNRDNGRPQRPQ</sequence>
<feature type="compositionally biased region" description="Basic and acidic residues" evidence="1">
    <location>
        <begin position="185"/>
        <end position="203"/>
    </location>
</feature>
<evidence type="ECO:0000313" key="4">
    <source>
        <dbReference type="EMBL" id="TWU23258.1"/>
    </source>
</evidence>
<evidence type="ECO:0000259" key="3">
    <source>
        <dbReference type="PROSITE" id="PS50222"/>
    </source>
</evidence>
<dbReference type="InterPro" id="IPR002048">
    <property type="entry name" value="EF_hand_dom"/>
</dbReference>
<dbReference type="Gene3D" id="1.10.238.10">
    <property type="entry name" value="EF-hand"/>
    <property type="match status" value="1"/>
</dbReference>
<feature type="compositionally biased region" description="Gly residues" evidence="1">
    <location>
        <begin position="25"/>
        <end position="35"/>
    </location>
</feature>
<dbReference type="RefSeq" id="WP_146594999.1">
    <property type="nucleotide sequence ID" value="NZ_SJPT01000004.1"/>
</dbReference>
<organism evidence="4 5">
    <name type="scientific">Novipirellula galeiformis</name>
    <dbReference type="NCBI Taxonomy" id="2528004"/>
    <lineage>
        <taxon>Bacteria</taxon>
        <taxon>Pseudomonadati</taxon>
        <taxon>Planctomycetota</taxon>
        <taxon>Planctomycetia</taxon>
        <taxon>Pirellulales</taxon>
        <taxon>Pirellulaceae</taxon>
        <taxon>Novipirellula</taxon>
    </lineage>
</organism>
<dbReference type="AlphaFoldDB" id="A0A5C6CG28"/>
<feature type="signal peptide" evidence="2">
    <location>
        <begin position="1"/>
        <end position="22"/>
    </location>
</feature>
<dbReference type="PROSITE" id="PS00018">
    <property type="entry name" value="EF_HAND_1"/>
    <property type="match status" value="1"/>
</dbReference>
<evidence type="ECO:0000256" key="2">
    <source>
        <dbReference type="SAM" id="SignalP"/>
    </source>
</evidence>
<protein>
    <recommendedName>
        <fullName evidence="3">EF-hand domain-containing protein</fullName>
    </recommendedName>
</protein>
<evidence type="ECO:0000256" key="1">
    <source>
        <dbReference type="SAM" id="MobiDB-lite"/>
    </source>
</evidence>
<feature type="compositionally biased region" description="Gly residues" evidence="1">
    <location>
        <begin position="71"/>
        <end position="81"/>
    </location>
</feature>
<keyword evidence="2" id="KW-0732">Signal</keyword>
<dbReference type="OrthoDB" id="290555at2"/>
<feature type="chain" id="PRO_5022961289" description="EF-hand domain-containing protein" evidence="2">
    <location>
        <begin position="23"/>
        <end position="203"/>
    </location>
</feature>
<feature type="compositionally biased region" description="Gly residues" evidence="1">
    <location>
        <begin position="104"/>
        <end position="119"/>
    </location>
</feature>
<reference evidence="4 5" key="1">
    <citation type="submission" date="2019-02" db="EMBL/GenBank/DDBJ databases">
        <title>Deep-cultivation of Planctomycetes and their phenomic and genomic characterization uncovers novel biology.</title>
        <authorList>
            <person name="Wiegand S."/>
            <person name="Jogler M."/>
            <person name="Boedeker C."/>
            <person name="Pinto D."/>
            <person name="Vollmers J."/>
            <person name="Rivas-Marin E."/>
            <person name="Kohn T."/>
            <person name="Peeters S.H."/>
            <person name="Heuer A."/>
            <person name="Rast P."/>
            <person name="Oberbeckmann S."/>
            <person name="Bunk B."/>
            <person name="Jeske O."/>
            <person name="Meyerdierks A."/>
            <person name="Storesund J.E."/>
            <person name="Kallscheuer N."/>
            <person name="Luecker S."/>
            <person name="Lage O.M."/>
            <person name="Pohl T."/>
            <person name="Merkel B.J."/>
            <person name="Hornburger P."/>
            <person name="Mueller R.-W."/>
            <person name="Bruemmer F."/>
            <person name="Labrenz M."/>
            <person name="Spormann A.M."/>
            <person name="Op Den Camp H."/>
            <person name="Overmann J."/>
            <person name="Amann R."/>
            <person name="Jetten M.S.M."/>
            <person name="Mascher T."/>
            <person name="Medema M.H."/>
            <person name="Devos D.P."/>
            <person name="Kaster A.-K."/>
            <person name="Ovreas L."/>
            <person name="Rohde M."/>
            <person name="Galperin M.Y."/>
            <person name="Jogler C."/>
        </authorList>
    </citation>
    <scope>NUCLEOTIDE SEQUENCE [LARGE SCALE GENOMIC DNA]</scope>
    <source>
        <strain evidence="4 5">Pla52o</strain>
    </source>
</reference>
<dbReference type="Proteomes" id="UP000316304">
    <property type="component" value="Unassembled WGS sequence"/>
</dbReference>
<comment type="caution">
    <text evidence="4">The sequence shown here is derived from an EMBL/GenBank/DDBJ whole genome shotgun (WGS) entry which is preliminary data.</text>
</comment>
<feature type="region of interest" description="Disordered" evidence="1">
    <location>
        <begin position="160"/>
        <end position="203"/>
    </location>
</feature>